<comment type="caution">
    <text evidence="1">The sequence shown here is derived from an EMBL/GenBank/DDBJ whole genome shotgun (WGS) entry which is preliminary data.</text>
</comment>
<protein>
    <submittedName>
        <fullName evidence="1">Uncharacterized protein</fullName>
    </submittedName>
</protein>
<accession>A0ABS0U7S5</accession>
<evidence type="ECO:0000313" key="2">
    <source>
        <dbReference type="Proteomes" id="UP000696184"/>
    </source>
</evidence>
<dbReference type="Proteomes" id="UP000696184">
    <property type="component" value="Unassembled WGS sequence"/>
</dbReference>
<reference evidence="1 2" key="1">
    <citation type="submission" date="2020-08" db="EMBL/GenBank/DDBJ databases">
        <title>Description of Xenorhabdus lircayensis sp. nov., the symbiotic bacterium associated with the entomopathogenic nematode Steirnernema unicornum.</title>
        <authorList>
            <person name="Castaneda-Alvarez C."/>
            <person name="Prodan S."/>
            <person name="Zamorano A."/>
            <person name="San-Blas E."/>
            <person name="Aballay E."/>
        </authorList>
    </citation>
    <scope>NUCLEOTIDE SEQUENCE [LARGE SCALE GENOMIC DNA]</scope>
    <source>
        <strain evidence="1 2">VLS</strain>
    </source>
</reference>
<name>A0ABS0U7S5_9GAMM</name>
<dbReference type="EMBL" id="JACOII010000052">
    <property type="protein sequence ID" value="MBI6549931.1"/>
    <property type="molecule type" value="Genomic_DNA"/>
</dbReference>
<dbReference type="RefSeq" id="WP_198690704.1">
    <property type="nucleotide sequence ID" value="NZ_CAWPUD010000052.1"/>
</dbReference>
<keyword evidence="2" id="KW-1185">Reference proteome</keyword>
<proteinExistence type="predicted"/>
<sequence>MIVTNNTIYIISVSVNRWSTESGAGDGWFDIQPGDNESWSRSDSRGYIVSIASEGETISYFALSDSSIAVYQNFVEDDGRVIKPATDRYAP</sequence>
<organism evidence="1 2">
    <name type="scientific">Xenorhabdus lircayensis</name>
    <dbReference type="NCBI Taxonomy" id="2763499"/>
    <lineage>
        <taxon>Bacteria</taxon>
        <taxon>Pseudomonadati</taxon>
        <taxon>Pseudomonadota</taxon>
        <taxon>Gammaproteobacteria</taxon>
        <taxon>Enterobacterales</taxon>
        <taxon>Morganellaceae</taxon>
        <taxon>Xenorhabdus</taxon>
    </lineage>
</organism>
<evidence type="ECO:0000313" key="1">
    <source>
        <dbReference type="EMBL" id="MBI6549931.1"/>
    </source>
</evidence>
<gene>
    <name evidence="1" type="ORF">H8A87_14755</name>
</gene>